<protein>
    <submittedName>
        <fullName evidence="2">Uncharacterized protein</fullName>
    </submittedName>
</protein>
<reference evidence="2" key="1">
    <citation type="journal article" date="2023" name="Insect Mol. Biol.">
        <title>Genome sequencing provides insights into the evolution of gene families encoding plant cell wall-degrading enzymes in longhorned beetles.</title>
        <authorList>
            <person name="Shin N.R."/>
            <person name="Okamura Y."/>
            <person name="Kirsch R."/>
            <person name="Pauchet Y."/>
        </authorList>
    </citation>
    <scope>NUCLEOTIDE SEQUENCE</scope>
    <source>
        <strain evidence="2">RBIC_L_NR</strain>
    </source>
</reference>
<proteinExistence type="predicted"/>
<evidence type="ECO:0000256" key="1">
    <source>
        <dbReference type="SAM" id="Phobius"/>
    </source>
</evidence>
<name>A0AAV8YT99_9CUCU</name>
<organism evidence="2 3">
    <name type="scientific">Rhamnusium bicolor</name>
    <dbReference type="NCBI Taxonomy" id="1586634"/>
    <lineage>
        <taxon>Eukaryota</taxon>
        <taxon>Metazoa</taxon>
        <taxon>Ecdysozoa</taxon>
        <taxon>Arthropoda</taxon>
        <taxon>Hexapoda</taxon>
        <taxon>Insecta</taxon>
        <taxon>Pterygota</taxon>
        <taxon>Neoptera</taxon>
        <taxon>Endopterygota</taxon>
        <taxon>Coleoptera</taxon>
        <taxon>Polyphaga</taxon>
        <taxon>Cucujiformia</taxon>
        <taxon>Chrysomeloidea</taxon>
        <taxon>Cerambycidae</taxon>
        <taxon>Lepturinae</taxon>
        <taxon>Rhagiini</taxon>
        <taxon>Rhamnusium</taxon>
    </lineage>
</organism>
<sequence>MYQSANFTTEPITTTKEPVKTDDVKYLIIPLVVIALVMLLSVLVYLMAKRRRMNNLRNTIIRMYDFDSNEQEWESLTSNEYPYYNTVVTTNF</sequence>
<dbReference type="AlphaFoldDB" id="A0AAV8YT99"/>
<comment type="caution">
    <text evidence="2">The sequence shown here is derived from an EMBL/GenBank/DDBJ whole genome shotgun (WGS) entry which is preliminary data.</text>
</comment>
<keyword evidence="1" id="KW-1133">Transmembrane helix</keyword>
<feature type="transmembrane region" description="Helical" evidence="1">
    <location>
        <begin position="26"/>
        <end position="48"/>
    </location>
</feature>
<accession>A0AAV8YT99</accession>
<keyword evidence="3" id="KW-1185">Reference proteome</keyword>
<dbReference type="Proteomes" id="UP001162156">
    <property type="component" value="Unassembled WGS sequence"/>
</dbReference>
<dbReference type="EMBL" id="JANEYF010001945">
    <property type="protein sequence ID" value="KAJ8953871.1"/>
    <property type="molecule type" value="Genomic_DNA"/>
</dbReference>
<evidence type="ECO:0000313" key="3">
    <source>
        <dbReference type="Proteomes" id="UP001162156"/>
    </source>
</evidence>
<keyword evidence="1" id="KW-0812">Transmembrane</keyword>
<keyword evidence="1" id="KW-0472">Membrane</keyword>
<gene>
    <name evidence="2" type="ORF">NQ314_007187</name>
</gene>
<evidence type="ECO:0000313" key="2">
    <source>
        <dbReference type="EMBL" id="KAJ8953871.1"/>
    </source>
</evidence>